<comment type="PTM">
    <text evidence="8">Binds 2 heme groups per subunit.</text>
</comment>
<evidence type="ECO:0000313" key="12">
    <source>
        <dbReference type="Proteomes" id="UP000071561"/>
    </source>
</evidence>
<dbReference type="PANTHER" id="PTHR30600">
    <property type="entry name" value="CYTOCHROME C PEROXIDASE-RELATED"/>
    <property type="match status" value="1"/>
</dbReference>
<keyword evidence="7 9" id="KW-0408">Iron</keyword>
<keyword evidence="12" id="KW-1185">Reference proteome</keyword>
<feature type="binding site" description="covalent" evidence="8">
    <location>
        <position position="209"/>
    </location>
    <ligand>
        <name>heme c</name>
        <dbReference type="ChEBI" id="CHEBI:61717"/>
        <label>2</label>
    </ligand>
</feature>
<feature type="binding site" description="covalent" evidence="8">
    <location>
        <position position="212"/>
    </location>
    <ligand>
        <name>heme c</name>
        <dbReference type="ChEBI" id="CHEBI:61717"/>
        <label>2</label>
    </ligand>
</feature>
<evidence type="ECO:0000256" key="6">
    <source>
        <dbReference type="ARBA" id="ARBA00023002"/>
    </source>
</evidence>
<dbReference type="Pfam" id="PF03150">
    <property type="entry name" value="CCP_MauG"/>
    <property type="match status" value="1"/>
</dbReference>
<dbReference type="EMBL" id="CP014504">
    <property type="protein sequence ID" value="AMP98494.1"/>
    <property type="molecule type" value="Genomic_DNA"/>
</dbReference>
<evidence type="ECO:0000256" key="1">
    <source>
        <dbReference type="ARBA" id="ARBA00004418"/>
    </source>
</evidence>
<evidence type="ECO:0000256" key="2">
    <source>
        <dbReference type="ARBA" id="ARBA00022617"/>
    </source>
</evidence>
<reference evidence="11 12" key="1">
    <citation type="submission" date="2016-03" db="EMBL/GenBank/DDBJ databases">
        <title>Complete genome sequence of Pedobacter cryoconitis PAMC 27485.</title>
        <authorList>
            <person name="Lee J."/>
            <person name="Kim O.-S."/>
        </authorList>
    </citation>
    <scope>NUCLEOTIDE SEQUENCE [LARGE SCALE GENOMIC DNA]</scope>
    <source>
        <strain evidence="11 12">PAMC 27485</strain>
    </source>
</reference>
<evidence type="ECO:0000259" key="10">
    <source>
        <dbReference type="PROSITE" id="PS51007"/>
    </source>
</evidence>
<dbReference type="PATRIC" id="fig|188932.3.peg.1643"/>
<organism evidence="11 12">
    <name type="scientific">Pedobacter cryoconitis</name>
    <dbReference type="NCBI Taxonomy" id="188932"/>
    <lineage>
        <taxon>Bacteria</taxon>
        <taxon>Pseudomonadati</taxon>
        <taxon>Bacteroidota</taxon>
        <taxon>Sphingobacteriia</taxon>
        <taxon>Sphingobacteriales</taxon>
        <taxon>Sphingobacteriaceae</taxon>
        <taxon>Pedobacter</taxon>
    </lineage>
</organism>
<dbReference type="InterPro" id="IPR036909">
    <property type="entry name" value="Cyt_c-like_dom_sf"/>
</dbReference>
<proteinExistence type="predicted"/>
<dbReference type="PROSITE" id="PS51007">
    <property type="entry name" value="CYTC"/>
    <property type="match status" value="1"/>
</dbReference>
<feature type="binding site" description="covalent" evidence="8">
    <location>
        <position position="68"/>
    </location>
    <ligand>
        <name>heme c</name>
        <dbReference type="ChEBI" id="CHEBI:61717"/>
        <label>1</label>
    </ligand>
</feature>
<accession>A0A127VB16</accession>
<protein>
    <submittedName>
        <fullName evidence="11">Cytochrome-c peroxidase</fullName>
    </submittedName>
</protein>
<dbReference type="Proteomes" id="UP000071561">
    <property type="component" value="Chromosome"/>
</dbReference>
<feature type="binding site" description="covalent" evidence="8">
    <location>
        <position position="65"/>
    </location>
    <ligand>
        <name>heme c</name>
        <dbReference type="ChEBI" id="CHEBI:61717"/>
        <label>1</label>
    </ligand>
</feature>
<dbReference type="KEGG" id="pcm:AY601_1579"/>
<dbReference type="Gene3D" id="1.10.760.10">
    <property type="entry name" value="Cytochrome c-like domain"/>
    <property type="match status" value="2"/>
</dbReference>
<name>A0A127VB16_9SPHI</name>
<keyword evidence="5" id="KW-0574">Periplasm</keyword>
<dbReference type="InterPro" id="IPR009056">
    <property type="entry name" value="Cyt_c-like_dom"/>
</dbReference>
<feature type="domain" description="Cytochrome c" evidence="10">
    <location>
        <begin position="196"/>
        <end position="321"/>
    </location>
</feature>
<comment type="cofactor">
    <cofactor evidence="8">
        <name>heme</name>
        <dbReference type="ChEBI" id="CHEBI:30413"/>
    </cofactor>
    <text evidence="8">Binds 2 heme groups.</text>
</comment>
<dbReference type="GO" id="GO:0042597">
    <property type="term" value="C:periplasmic space"/>
    <property type="evidence" value="ECO:0007669"/>
    <property type="project" value="UniProtKB-SubCell"/>
</dbReference>
<sequence>MIVLFLFSIVILSFKEFGFEGFVKPANFPWPVYDLAKNPVTKEGFELGRMLFYEGALSRDNKISCGSCHIQSAAFTQHGHDVSHGIEDRLGSRNSPPIMNLAWNKSFFWDGGVFHLDMFPVSPITNPVEMDEKMENVLIKLRSKQEYREKFKAVYGSDEITGTQIFKALSQFMLLCISSDSKYDSVMRKTDVRFTVAEEKGYHIFLQHCNRCHQAPLFTDGSFRNNGLNNQFNPDKGRQTITLDPQDSFKFKVPSLRNLSYTVPYMHDGRFTSIDQVLDHYTKGVQDSHTLDPLLKNKGQLGIQMTAAERLSLKTFLKTLDDKHFITRTDLSEQ</sequence>
<dbReference type="PIRSF" id="PIRSF000294">
    <property type="entry name" value="Cytochrome-c_peroxidase"/>
    <property type="match status" value="1"/>
</dbReference>
<evidence type="ECO:0000256" key="5">
    <source>
        <dbReference type="ARBA" id="ARBA00022764"/>
    </source>
</evidence>
<keyword evidence="11" id="KW-0575">Peroxidase</keyword>
<dbReference type="AlphaFoldDB" id="A0A127VB16"/>
<dbReference type="PANTHER" id="PTHR30600:SF10">
    <property type="entry name" value="BLL6722 PROTEIN"/>
    <property type="match status" value="1"/>
</dbReference>
<evidence type="ECO:0000256" key="3">
    <source>
        <dbReference type="ARBA" id="ARBA00022723"/>
    </source>
</evidence>
<keyword evidence="3 9" id="KW-0479">Metal-binding</keyword>
<feature type="binding site" description="axial binding residue" evidence="9">
    <location>
        <position position="69"/>
    </location>
    <ligand>
        <name>heme c</name>
        <dbReference type="ChEBI" id="CHEBI:61717"/>
        <label>1</label>
    </ligand>
    <ligandPart>
        <name>Fe</name>
        <dbReference type="ChEBI" id="CHEBI:18248"/>
    </ligandPart>
</feature>
<dbReference type="InterPro" id="IPR051395">
    <property type="entry name" value="Cytochrome_c_Peroxidase/MauG"/>
</dbReference>
<dbReference type="GO" id="GO:0004130">
    <property type="term" value="F:cytochrome-c peroxidase activity"/>
    <property type="evidence" value="ECO:0007669"/>
    <property type="project" value="TreeGrafter"/>
</dbReference>
<dbReference type="SUPFAM" id="SSF46626">
    <property type="entry name" value="Cytochrome c"/>
    <property type="match status" value="2"/>
</dbReference>
<dbReference type="GO" id="GO:0046872">
    <property type="term" value="F:metal ion binding"/>
    <property type="evidence" value="ECO:0007669"/>
    <property type="project" value="UniProtKB-KW"/>
</dbReference>
<evidence type="ECO:0000256" key="8">
    <source>
        <dbReference type="PIRSR" id="PIRSR000294-1"/>
    </source>
</evidence>
<evidence type="ECO:0000256" key="7">
    <source>
        <dbReference type="ARBA" id="ARBA00023004"/>
    </source>
</evidence>
<evidence type="ECO:0000256" key="4">
    <source>
        <dbReference type="ARBA" id="ARBA00022729"/>
    </source>
</evidence>
<gene>
    <name evidence="11" type="ORF">AY601_1579</name>
</gene>
<dbReference type="InterPro" id="IPR004852">
    <property type="entry name" value="Di-haem_cyt_c_peroxidsae"/>
</dbReference>
<feature type="binding site" description="axial binding residue" evidence="9">
    <location>
        <position position="213"/>
    </location>
    <ligand>
        <name>heme c</name>
        <dbReference type="ChEBI" id="CHEBI:61717"/>
        <label>2</label>
    </ligand>
    <ligandPart>
        <name>Fe</name>
        <dbReference type="ChEBI" id="CHEBI:18248"/>
    </ligandPart>
</feature>
<dbReference type="InterPro" id="IPR026259">
    <property type="entry name" value="MauG/Cytc_peroxidase"/>
</dbReference>
<dbReference type="GO" id="GO:0020037">
    <property type="term" value="F:heme binding"/>
    <property type="evidence" value="ECO:0007669"/>
    <property type="project" value="InterPro"/>
</dbReference>
<keyword evidence="4" id="KW-0732">Signal</keyword>
<keyword evidence="2 8" id="KW-0349">Heme</keyword>
<comment type="subcellular location">
    <subcellularLocation>
        <location evidence="1">Periplasm</location>
    </subcellularLocation>
</comment>
<evidence type="ECO:0000256" key="9">
    <source>
        <dbReference type="PIRSR" id="PIRSR000294-2"/>
    </source>
</evidence>
<evidence type="ECO:0000313" key="11">
    <source>
        <dbReference type="EMBL" id="AMP98494.1"/>
    </source>
</evidence>
<keyword evidence="6" id="KW-0560">Oxidoreductase</keyword>
<dbReference type="GO" id="GO:0009055">
    <property type="term" value="F:electron transfer activity"/>
    <property type="evidence" value="ECO:0007669"/>
    <property type="project" value="InterPro"/>
</dbReference>